<dbReference type="NCBIfam" id="TIGR04226">
    <property type="entry name" value="RrgB_K2N_iso_D2"/>
    <property type="match status" value="1"/>
</dbReference>
<evidence type="ECO:0000256" key="3">
    <source>
        <dbReference type="ARBA" id="ARBA00022729"/>
    </source>
</evidence>
<feature type="transmembrane region" description="Helical" evidence="5">
    <location>
        <begin position="607"/>
        <end position="626"/>
    </location>
</feature>
<dbReference type="AlphaFoldDB" id="A0A1L8R2Z0"/>
<dbReference type="Gene3D" id="2.60.40.10">
    <property type="entry name" value="Immunoglobulins"/>
    <property type="match status" value="3"/>
</dbReference>
<evidence type="ECO:0000256" key="4">
    <source>
        <dbReference type="ARBA" id="ARBA00023088"/>
    </source>
</evidence>
<evidence type="ECO:0000313" key="9">
    <source>
        <dbReference type="EMBL" id="OJG14140.1"/>
    </source>
</evidence>
<dbReference type="Gene3D" id="2.60.40.740">
    <property type="match status" value="1"/>
</dbReference>
<keyword evidence="5" id="KW-1133">Transmembrane helix</keyword>
<dbReference type="InterPro" id="IPR048052">
    <property type="entry name" value="FM1-like"/>
</dbReference>
<evidence type="ECO:0000256" key="5">
    <source>
        <dbReference type="SAM" id="Phobius"/>
    </source>
</evidence>
<dbReference type="Pfam" id="PF17802">
    <property type="entry name" value="SpaA"/>
    <property type="match status" value="2"/>
</dbReference>
<keyword evidence="2" id="KW-0964">Secreted</keyword>
<keyword evidence="5" id="KW-0472">Membrane</keyword>
<comment type="caution">
    <text evidence="9">The sequence shown here is derived from an EMBL/GenBank/DDBJ whole genome shotgun (WGS) entry which is preliminary data.</text>
</comment>
<evidence type="ECO:0000256" key="1">
    <source>
        <dbReference type="ARBA" id="ARBA00022512"/>
    </source>
</evidence>
<accession>A0A1L8R2Z0</accession>
<evidence type="ECO:0000259" key="6">
    <source>
        <dbReference type="Pfam" id="PF00746"/>
    </source>
</evidence>
<feature type="domain" description="Gram-positive pilin subunit D1 N-terminal" evidence="7">
    <location>
        <begin position="38"/>
        <end position="191"/>
    </location>
</feature>
<dbReference type="InterPro" id="IPR013783">
    <property type="entry name" value="Ig-like_fold"/>
</dbReference>
<dbReference type="InterPro" id="IPR041033">
    <property type="entry name" value="SpaA_PFL_dom_1"/>
</dbReference>
<proteinExistence type="predicted"/>
<reference evidence="9 10" key="1">
    <citation type="submission" date="2014-12" db="EMBL/GenBank/DDBJ databases">
        <title>Draft genome sequences of 29 type strains of Enterococci.</title>
        <authorList>
            <person name="Zhong Z."/>
            <person name="Sun Z."/>
            <person name="Liu W."/>
            <person name="Zhang W."/>
            <person name="Zhang H."/>
        </authorList>
    </citation>
    <scope>NUCLEOTIDE SEQUENCE [LARGE SCALE GENOMIC DNA]</scope>
    <source>
        <strain evidence="9 10">DSM 21207</strain>
    </source>
</reference>
<feature type="domain" description="SpaA-like prealbumin fold" evidence="8">
    <location>
        <begin position="490"/>
        <end position="579"/>
    </location>
</feature>
<dbReference type="RefSeq" id="WP_071865577.1">
    <property type="nucleotide sequence ID" value="NZ_JBHLVQ010000037.1"/>
</dbReference>
<evidence type="ECO:0000259" key="7">
    <source>
        <dbReference type="Pfam" id="PF16555"/>
    </source>
</evidence>
<name>A0A1L8R2Z0_9ENTE</name>
<keyword evidence="4" id="KW-0572">Peptidoglycan-anchor</keyword>
<keyword evidence="1" id="KW-0134">Cell wall</keyword>
<feature type="domain" description="SpaA-like prealbumin fold" evidence="8">
    <location>
        <begin position="196"/>
        <end position="318"/>
    </location>
</feature>
<feature type="domain" description="Gram-positive cocci surface proteins LPxTG" evidence="6">
    <location>
        <begin position="594"/>
        <end position="631"/>
    </location>
</feature>
<evidence type="ECO:0000259" key="8">
    <source>
        <dbReference type="Pfam" id="PF17802"/>
    </source>
</evidence>
<protein>
    <submittedName>
        <fullName evidence="9">Fimbrial isopeptide formation D2 domain-containing protein</fullName>
    </submittedName>
</protein>
<dbReference type="Pfam" id="PF16555">
    <property type="entry name" value="GramPos_pilinD1"/>
    <property type="match status" value="1"/>
</dbReference>
<sequence>MKTRKQKIWGIIATLIMVFPFVLGLGNAKNVFADDNTDMANIIIHKKKMTGENVPNPLIQNSGNEMTEFDNYQGLAGVTFSVYDVTTEFYNSRAADTSVDDAKAEVKNLTPNTPIAQGTTDAGGNLTLNLPKKQNGKDAVYTIKEEEKDGVVAADNMVVAFPVYEMIKQADGSYKYGTEELSTIHIYPKNVVSNNGSLQVKKEGTAENEGLNGAEFIISKSEGESNTVKYIQGVKDGLYTWTTNKEDAKHFITGYSYSIGDNQFTEAKNADSVKGELTVKNLEVGAYTLEEVKAPNNAALIDSQTNTPFTISANSTEKTPVELTIKNDTSKVEKTTPQLNGKDVAIGEKIQYQISVNIPLGIADKDSNVNKYVRFNLVDTHDAALTFDNQTSGDYGYVLYDGEKVISSKNYQVTEQDNGFTVAVNPDFIPSLTPGGTLKFVYFMHLNDKADPTKGFKNEANVDNGHTNDPNTPSVEVVTGGKRFVKVDADVTSDKTLAGASFVVRNENSDTAKYLKIDDTKAVSWVDTKENATTFTTEDDGLIVITGLKYGTYFLEETVAPNDYVLLSNRIKFTVDDASYGTTENLIDAEKVPNKHKGTLPSTGGKGIYAFIAIGTIAVAGAVFYFTRGRKQTEA</sequence>
<keyword evidence="5" id="KW-0812">Transmembrane</keyword>
<gene>
    <name evidence="9" type="ORF">RU96_GL001356</name>
</gene>
<dbReference type="Pfam" id="PF00746">
    <property type="entry name" value="Gram_pos_anchor"/>
    <property type="match status" value="1"/>
</dbReference>
<dbReference type="STRING" id="317010.RU96_GL001356"/>
<dbReference type="InterPro" id="IPR032364">
    <property type="entry name" value="GramPos_pilinD1_N"/>
</dbReference>
<dbReference type="NCBIfam" id="TIGR01167">
    <property type="entry name" value="LPXTG_anchor"/>
    <property type="match status" value="1"/>
</dbReference>
<dbReference type="EMBL" id="JXKG01000024">
    <property type="protein sequence ID" value="OJG14140.1"/>
    <property type="molecule type" value="Genomic_DNA"/>
</dbReference>
<evidence type="ECO:0000256" key="2">
    <source>
        <dbReference type="ARBA" id="ARBA00022525"/>
    </source>
</evidence>
<dbReference type="Proteomes" id="UP000182835">
    <property type="component" value="Unassembled WGS sequence"/>
</dbReference>
<dbReference type="InterPro" id="IPR019931">
    <property type="entry name" value="LPXTG_anchor"/>
</dbReference>
<organism evidence="9 10">
    <name type="scientific">Enterococcus canintestini</name>
    <dbReference type="NCBI Taxonomy" id="317010"/>
    <lineage>
        <taxon>Bacteria</taxon>
        <taxon>Bacillati</taxon>
        <taxon>Bacillota</taxon>
        <taxon>Bacilli</taxon>
        <taxon>Lactobacillales</taxon>
        <taxon>Enterococcaceae</taxon>
        <taxon>Enterococcus</taxon>
    </lineage>
</organism>
<dbReference type="OrthoDB" id="2178703at2"/>
<evidence type="ECO:0000313" key="10">
    <source>
        <dbReference type="Proteomes" id="UP000182835"/>
    </source>
</evidence>
<keyword evidence="3" id="KW-0732">Signal</keyword>
<dbReference type="NCBIfam" id="NF033902">
    <property type="entry name" value="iso_D2_wall_anc"/>
    <property type="match status" value="1"/>
</dbReference>
<dbReference type="InterPro" id="IPR026466">
    <property type="entry name" value="Fim_isopep_form_D2_dom"/>
</dbReference>